<reference evidence="2" key="2">
    <citation type="submission" date="2015-01" db="EMBL/GenBank/DDBJ databases">
        <title>Evolutionary Origins and Diversification of the Mycorrhizal Mutualists.</title>
        <authorList>
            <consortium name="DOE Joint Genome Institute"/>
            <consortium name="Mycorrhizal Genomics Consortium"/>
            <person name="Kohler A."/>
            <person name="Kuo A."/>
            <person name="Nagy L.G."/>
            <person name="Floudas D."/>
            <person name="Copeland A."/>
            <person name="Barry K.W."/>
            <person name="Cichocki N."/>
            <person name="Veneault-Fourrey C."/>
            <person name="LaButti K."/>
            <person name="Lindquist E.A."/>
            <person name="Lipzen A."/>
            <person name="Lundell T."/>
            <person name="Morin E."/>
            <person name="Murat C."/>
            <person name="Riley R."/>
            <person name="Ohm R."/>
            <person name="Sun H."/>
            <person name="Tunlid A."/>
            <person name="Henrissat B."/>
            <person name="Grigoriev I.V."/>
            <person name="Hibbett D.S."/>
            <person name="Martin F."/>
        </authorList>
    </citation>
    <scope>NUCLEOTIDE SEQUENCE [LARGE SCALE GENOMIC DNA]</scope>
    <source>
        <strain evidence="2">LaAM-08-1</strain>
    </source>
</reference>
<proteinExistence type="predicted"/>
<dbReference type="HOGENOM" id="CLU_2097271_0_0_1"/>
<dbReference type="EMBL" id="KN838919">
    <property type="protein sequence ID" value="KIJ92316.1"/>
    <property type="molecule type" value="Genomic_DNA"/>
</dbReference>
<sequence length="116" mass="13544">MRRRDSTKGDISVRLTEDDVDGNGLARLMLVSSAPVDEDSTIAPWPDVPVRLHPYRKLINLIFFYSQHLHQNRHHSPPLDYPQRHLWPPSYHYDKAARPAFFAEIALPNRRRVILP</sequence>
<gene>
    <name evidence="1" type="ORF">K443DRAFT_439078</name>
</gene>
<reference evidence="1 2" key="1">
    <citation type="submission" date="2014-04" db="EMBL/GenBank/DDBJ databases">
        <authorList>
            <consortium name="DOE Joint Genome Institute"/>
            <person name="Kuo A."/>
            <person name="Kohler A."/>
            <person name="Nagy L.G."/>
            <person name="Floudas D."/>
            <person name="Copeland A."/>
            <person name="Barry K.W."/>
            <person name="Cichocki N."/>
            <person name="Veneault-Fourrey C."/>
            <person name="LaButti K."/>
            <person name="Lindquist E.A."/>
            <person name="Lipzen A."/>
            <person name="Lundell T."/>
            <person name="Morin E."/>
            <person name="Murat C."/>
            <person name="Sun H."/>
            <person name="Tunlid A."/>
            <person name="Henrissat B."/>
            <person name="Grigoriev I.V."/>
            <person name="Hibbett D.S."/>
            <person name="Martin F."/>
            <person name="Nordberg H.P."/>
            <person name="Cantor M.N."/>
            <person name="Hua S.X."/>
        </authorList>
    </citation>
    <scope>NUCLEOTIDE SEQUENCE [LARGE SCALE GENOMIC DNA]</scope>
    <source>
        <strain evidence="1 2">LaAM-08-1</strain>
    </source>
</reference>
<keyword evidence="2" id="KW-1185">Reference proteome</keyword>
<evidence type="ECO:0000313" key="1">
    <source>
        <dbReference type="EMBL" id="KIJ92316.1"/>
    </source>
</evidence>
<organism evidence="1 2">
    <name type="scientific">Laccaria amethystina LaAM-08-1</name>
    <dbReference type="NCBI Taxonomy" id="1095629"/>
    <lineage>
        <taxon>Eukaryota</taxon>
        <taxon>Fungi</taxon>
        <taxon>Dikarya</taxon>
        <taxon>Basidiomycota</taxon>
        <taxon>Agaricomycotina</taxon>
        <taxon>Agaricomycetes</taxon>
        <taxon>Agaricomycetidae</taxon>
        <taxon>Agaricales</taxon>
        <taxon>Agaricineae</taxon>
        <taxon>Hydnangiaceae</taxon>
        <taxon>Laccaria</taxon>
    </lineage>
</organism>
<protein>
    <submittedName>
        <fullName evidence="1">Uncharacterized protein</fullName>
    </submittedName>
</protein>
<name>A0A0C9X3S4_9AGAR</name>
<accession>A0A0C9X3S4</accession>
<evidence type="ECO:0000313" key="2">
    <source>
        <dbReference type="Proteomes" id="UP000054477"/>
    </source>
</evidence>
<dbReference type="Proteomes" id="UP000054477">
    <property type="component" value="Unassembled WGS sequence"/>
</dbReference>
<dbReference type="AlphaFoldDB" id="A0A0C9X3S4"/>